<keyword evidence="2" id="KW-1185">Reference proteome</keyword>
<dbReference type="EMBL" id="JAPDRQ010000093">
    <property type="protein sequence ID" value="KAJ9655567.1"/>
    <property type="molecule type" value="Genomic_DNA"/>
</dbReference>
<gene>
    <name evidence="1" type="primary">cyp3</name>
    <name evidence="1" type="ORF">H2198_005568</name>
</gene>
<dbReference type="Proteomes" id="UP001172386">
    <property type="component" value="Unassembled WGS sequence"/>
</dbReference>
<organism evidence="1 2">
    <name type="scientific">Neophaeococcomyces mojaviensis</name>
    <dbReference type="NCBI Taxonomy" id="3383035"/>
    <lineage>
        <taxon>Eukaryota</taxon>
        <taxon>Fungi</taxon>
        <taxon>Dikarya</taxon>
        <taxon>Ascomycota</taxon>
        <taxon>Pezizomycotina</taxon>
        <taxon>Eurotiomycetes</taxon>
        <taxon>Chaetothyriomycetidae</taxon>
        <taxon>Chaetothyriales</taxon>
        <taxon>Chaetothyriales incertae sedis</taxon>
        <taxon>Neophaeococcomyces</taxon>
    </lineage>
</organism>
<proteinExistence type="predicted"/>
<reference evidence="1" key="1">
    <citation type="submission" date="2022-10" db="EMBL/GenBank/DDBJ databases">
        <title>Culturing micro-colonial fungi from biological soil crusts in the Mojave desert and describing Neophaeococcomyces mojavensis, and introducing the new genera and species Taxawa tesnikishii.</title>
        <authorList>
            <person name="Kurbessoian T."/>
            <person name="Stajich J.E."/>
        </authorList>
    </citation>
    <scope>NUCLEOTIDE SEQUENCE</scope>
    <source>
        <strain evidence="1">JES_112</strain>
    </source>
</reference>
<comment type="caution">
    <text evidence="1">The sequence shown here is derived from an EMBL/GenBank/DDBJ whole genome shotgun (WGS) entry which is preliminary data.</text>
</comment>
<sequence>MGTPLPPVPMPGEGEPIVFLDVTLGGESLGRIKIHLFSRTLPKTAENFRQFCTGEYKSPQNGKPLGYKGCKFHRVVKSFILQSGDFLHTSTPSLLGTGNTSIYNSRPFSDESFLYTHSKPGLLSMANSGPNTNGCQFFITCAPAPHLDGKHVVFGQVIDDGESMQTVRKIENVRTAGADGRGVGEKPVQDVRISQCGEM</sequence>
<evidence type="ECO:0000313" key="2">
    <source>
        <dbReference type="Proteomes" id="UP001172386"/>
    </source>
</evidence>
<dbReference type="EC" id="5.2.1.8" evidence="1"/>
<protein>
    <submittedName>
        <fullName evidence="1">Peptidyl-prolyl cis-trans isomerase-like 1</fullName>
        <ecNumber evidence="1">5.2.1.8</ecNumber>
    </submittedName>
</protein>
<evidence type="ECO:0000313" key="1">
    <source>
        <dbReference type="EMBL" id="KAJ9655567.1"/>
    </source>
</evidence>
<name>A0ACC3A5E0_9EURO</name>
<accession>A0ACC3A5E0</accession>